<feature type="domain" description="Resolvase/invertase-type recombinase catalytic" evidence="7">
    <location>
        <begin position="2"/>
        <end position="138"/>
    </location>
</feature>
<dbReference type="AlphaFoldDB" id="Q30XJ8"/>
<evidence type="ECO:0000313" key="8">
    <source>
        <dbReference type="EMBL" id="ABB39598.1"/>
    </source>
</evidence>
<dbReference type="InterPro" id="IPR036162">
    <property type="entry name" value="Resolvase-like_N_sf"/>
</dbReference>
<dbReference type="Gene3D" id="3.40.50.1390">
    <property type="entry name" value="Resolvase, N-terminal catalytic domain"/>
    <property type="match status" value="1"/>
</dbReference>
<dbReference type="InterPro" id="IPR050639">
    <property type="entry name" value="SSR_resolvase"/>
</dbReference>
<evidence type="ECO:0000256" key="1">
    <source>
        <dbReference type="ARBA" id="ARBA00009913"/>
    </source>
</evidence>
<dbReference type="GO" id="GO:0000150">
    <property type="term" value="F:DNA strand exchange activity"/>
    <property type="evidence" value="ECO:0007669"/>
    <property type="project" value="InterPro"/>
</dbReference>
<evidence type="ECO:0000256" key="2">
    <source>
        <dbReference type="ARBA" id="ARBA00022908"/>
    </source>
</evidence>
<dbReference type="SMART" id="SM00857">
    <property type="entry name" value="Resolvase"/>
    <property type="match status" value="1"/>
</dbReference>
<sequence>MAHVGYIRVSSIDQNTDRQLADLDCNLVTEVFEEKASAATSKRPKLEECMRFVRKGDTLHVHSIDRLARNLDDLLTLLKKFIGKGVAVQFHKEGLTFTGEDNPFQTLQLQIIGAVAQFERSIIKERQREGIAKAQAKGKHCGRKAKLTPEQAEELRHRATVMGEEKKALAAEYGISRQTLYRVIAESN</sequence>
<feature type="active site" description="O-(5'-phospho-DNA)-serine intermediate" evidence="5 6">
    <location>
        <position position="10"/>
    </location>
</feature>
<dbReference type="InterPro" id="IPR006119">
    <property type="entry name" value="Resolv_N"/>
</dbReference>
<comment type="similarity">
    <text evidence="1">Belongs to the site-specific recombinase resolvase family.</text>
</comment>
<dbReference type="Pfam" id="PF02796">
    <property type="entry name" value="HTH_7"/>
    <property type="match status" value="1"/>
</dbReference>
<reference evidence="8 9" key="1">
    <citation type="journal article" date="2011" name="J. Bacteriol.">
        <title>Complete genome sequence and updated annotation of Desulfovibrio alaskensis G20.</title>
        <authorList>
            <person name="Hauser L.J."/>
            <person name="Land M.L."/>
            <person name="Brown S.D."/>
            <person name="Larimer F."/>
            <person name="Keller K.L."/>
            <person name="Rapp-Giles B.J."/>
            <person name="Price M.N."/>
            <person name="Lin M."/>
            <person name="Bruce D.C."/>
            <person name="Detter J.C."/>
            <person name="Tapia R."/>
            <person name="Han C.S."/>
            <person name="Goodwin L.A."/>
            <person name="Cheng J.F."/>
            <person name="Pitluck S."/>
            <person name="Copeland A."/>
            <person name="Lucas S."/>
            <person name="Nolan M."/>
            <person name="Lapidus A.L."/>
            <person name="Palumbo A.V."/>
            <person name="Wall J.D."/>
        </authorList>
    </citation>
    <scope>NUCLEOTIDE SEQUENCE [LARGE SCALE GENOMIC DNA]</scope>
    <source>
        <strain evidence="9">ATCC BAA 1058 / DSM 17464 / G20</strain>
    </source>
</reference>
<dbReference type="PROSITE" id="PS00397">
    <property type="entry name" value="RECOMBINASES_1"/>
    <property type="match status" value="1"/>
</dbReference>
<gene>
    <name evidence="8" type="ordered locus">Dde_2803</name>
</gene>
<keyword evidence="3" id="KW-0238">DNA-binding</keyword>
<dbReference type="SUPFAM" id="SSF53041">
    <property type="entry name" value="Resolvase-like"/>
    <property type="match status" value="1"/>
</dbReference>
<organism evidence="8 9">
    <name type="scientific">Oleidesulfovibrio alaskensis (strain ATCC BAA-1058 / DSM 17464 / G20)</name>
    <name type="common">Desulfovibrio alaskensis</name>
    <dbReference type="NCBI Taxonomy" id="207559"/>
    <lineage>
        <taxon>Bacteria</taxon>
        <taxon>Pseudomonadati</taxon>
        <taxon>Thermodesulfobacteriota</taxon>
        <taxon>Desulfovibrionia</taxon>
        <taxon>Desulfovibrionales</taxon>
        <taxon>Desulfovibrionaceae</taxon>
        <taxon>Oleidesulfovibrio</taxon>
    </lineage>
</organism>
<dbReference type="KEGG" id="dde:Dde_2803"/>
<keyword evidence="9" id="KW-1185">Reference proteome</keyword>
<dbReference type="PROSITE" id="PS51736">
    <property type="entry name" value="RECOMBINASES_3"/>
    <property type="match status" value="1"/>
</dbReference>
<dbReference type="InterPro" id="IPR006120">
    <property type="entry name" value="Resolvase_HTH_dom"/>
</dbReference>
<dbReference type="PANTHER" id="PTHR30461">
    <property type="entry name" value="DNA-INVERTASE FROM LAMBDOID PROPHAGE"/>
    <property type="match status" value="1"/>
</dbReference>
<dbReference type="GO" id="GO:0003677">
    <property type="term" value="F:DNA binding"/>
    <property type="evidence" value="ECO:0007669"/>
    <property type="project" value="UniProtKB-KW"/>
</dbReference>
<evidence type="ECO:0000256" key="6">
    <source>
        <dbReference type="PROSITE-ProRule" id="PRU10137"/>
    </source>
</evidence>
<dbReference type="InterPro" id="IPR006118">
    <property type="entry name" value="Recombinase_CS"/>
</dbReference>
<dbReference type="Proteomes" id="UP000002710">
    <property type="component" value="Chromosome"/>
</dbReference>
<dbReference type="STRING" id="207559.Dde_2803"/>
<protein>
    <submittedName>
        <fullName evidence="8">Resolvase domain-containing protein</fullName>
    </submittedName>
</protein>
<dbReference type="Gene3D" id="1.10.10.60">
    <property type="entry name" value="Homeodomain-like"/>
    <property type="match status" value="1"/>
</dbReference>
<proteinExistence type="inferred from homology"/>
<accession>Q30XJ8</accession>
<keyword evidence="2" id="KW-0229">DNA integration</keyword>
<dbReference type="eggNOG" id="COG1961">
    <property type="taxonomic scope" value="Bacteria"/>
</dbReference>
<dbReference type="PANTHER" id="PTHR30461:SF26">
    <property type="entry name" value="RESOLVASE HOMOLOG YNEB"/>
    <property type="match status" value="1"/>
</dbReference>
<dbReference type="Pfam" id="PF00239">
    <property type="entry name" value="Resolvase"/>
    <property type="match status" value="1"/>
</dbReference>
<dbReference type="HOGENOM" id="CLU_010686_8_3_7"/>
<evidence type="ECO:0000313" key="9">
    <source>
        <dbReference type="Proteomes" id="UP000002710"/>
    </source>
</evidence>
<dbReference type="SUPFAM" id="SSF46689">
    <property type="entry name" value="Homeodomain-like"/>
    <property type="match status" value="1"/>
</dbReference>
<name>Q30XJ8_OLEA2</name>
<dbReference type="EMBL" id="CP000112">
    <property type="protein sequence ID" value="ABB39598.1"/>
    <property type="molecule type" value="Genomic_DNA"/>
</dbReference>
<evidence type="ECO:0000259" key="7">
    <source>
        <dbReference type="PROSITE" id="PS51736"/>
    </source>
</evidence>
<dbReference type="GO" id="GO:0015074">
    <property type="term" value="P:DNA integration"/>
    <property type="evidence" value="ECO:0007669"/>
    <property type="project" value="UniProtKB-KW"/>
</dbReference>
<evidence type="ECO:0000256" key="5">
    <source>
        <dbReference type="PIRSR" id="PIRSR606118-50"/>
    </source>
</evidence>
<dbReference type="CDD" id="cd00569">
    <property type="entry name" value="HTH_Hin_like"/>
    <property type="match status" value="1"/>
</dbReference>
<dbReference type="RefSeq" id="WP_011368608.1">
    <property type="nucleotide sequence ID" value="NC_007519.1"/>
</dbReference>
<evidence type="ECO:0000256" key="4">
    <source>
        <dbReference type="ARBA" id="ARBA00023172"/>
    </source>
</evidence>
<dbReference type="InterPro" id="IPR009057">
    <property type="entry name" value="Homeodomain-like_sf"/>
</dbReference>
<dbReference type="CDD" id="cd03768">
    <property type="entry name" value="SR_ResInv"/>
    <property type="match status" value="1"/>
</dbReference>
<keyword evidence="4" id="KW-0233">DNA recombination</keyword>
<evidence type="ECO:0000256" key="3">
    <source>
        <dbReference type="ARBA" id="ARBA00023125"/>
    </source>
</evidence>